<reference evidence="2 3" key="1">
    <citation type="submission" date="2017-01" db="EMBL/GenBank/DDBJ databases">
        <title>Whole-Genome Shotgun Sequencing of Two beta-Proteobacterial Species in Search of the Bulgecin Biosynthetic Cluster.</title>
        <authorList>
            <person name="Horsman M.E."/>
            <person name="Marous D.R."/>
            <person name="Li R."/>
            <person name="Oliver R.A."/>
            <person name="Byun B."/>
            <person name="Emrich S.J."/>
            <person name="Boggess B."/>
            <person name="Townsend C.A."/>
            <person name="Mobashery S."/>
        </authorList>
    </citation>
    <scope>NUCLEOTIDE SEQUENCE [LARGE SCALE GENOMIC DNA]</scope>
    <source>
        <strain evidence="2 3">ATCC 31433</strain>
    </source>
</reference>
<dbReference type="Gene3D" id="3.90.420.10">
    <property type="entry name" value="Oxidoreductase, molybdopterin-binding domain"/>
    <property type="match status" value="1"/>
</dbReference>
<name>A0A2A4FEA8_9BURK</name>
<evidence type="ECO:0000313" key="2">
    <source>
        <dbReference type="EMBL" id="PCE30766.1"/>
    </source>
</evidence>
<dbReference type="SUPFAM" id="SSF56524">
    <property type="entry name" value="Oxidoreductase molybdopterin-binding domain"/>
    <property type="match status" value="1"/>
</dbReference>
<proteinExistence type="predicted"/>
<accession>A0A2A4FEA8</accession>
<organism evidence="2 3">
    <name type="scientific">Burkholderia ubonensis subsp. mesacidophila</name>
    <dbReference type="NCBI Taxonomy" id="265293"/>
    <lineage>
        <taxon>Bacteria</taxon>
        <taxon>Pseudomonadati</taxon>
        <taxon>Pseudomonadota</taxon>
        <taxon>Betaproteobacteria</taxon>
        <taxon>Burkholderiales</taxon>
        <taxon>Burkholderiaceae</taxon>
        <taxon>Burkholderia</taxon>
        <taxon>Burkholderia cepacia complex</taxon>
    </lineage>
</organism>
<feature type="domain" description="Oxidoreductase molybdopterin-binding" evidence="1">
    <location>
        <begin position="22"/>
        <end position="139"/>
    </location>
</feature>
<dbReference type="InterPro" id="IPR000572">
    <property type="entry name" value="OxRdtase_Mopterin-bd_dom"/>
</dbReference>
<evidence type="ECO:0000259" key="1">
    <source>
        <dbReference type="Pfam" id="PF00174"/>
    </source>
</evidence>
<dbReference type="EMBL" id="MTZU01000056">
    <property type="protein sequence ID" value="PCE30766.1"/>
    <property type="molecule type" value="Genomic_DNA"/>
</dbReference>
<dbReference type="AlphaFoldDB" id="A0A2A4FEA8"/>
<dbReference type="Pfam" id="PF00174">
    <property type="entry name" value="Oxidored_molyb"/>
    <property type="match status" value="1"/>
</dbReference>
<protein>
    <submittedName>
        <fullName evidence="2">Molybdopterin-binding protein</fullName>
    </submittedName>
</protein>
<dbReference type="Proteomes" id="UP000217994">
    <property type="component" value="Unassembled WGS sequence"/>
</dbReference>
<dbReference type="InterPro" id="IPR036374">
    <property type="entry name" value="OxRdtase_Mopterin-bd_sf"/>
</dbReference>
<evidence type="ECO:0000313" key="3">
    <source>
        <dbReference type="Proteomes" id="UP000217994"/>
    </source>
</evidence>
<sequence>MGTAEILTAIAEPAYRDSDGVVHVSGDVIDPLSISVDELRRRANVTVEPFELRCFRTHRFIRAVDRYRGMRLTDLISRAGLRCDQPGDFKRMVFLAVGQDGYTVTFSWHELFNTAVGEQVIVACECGGRPLDAADGAPVLFSGADVFAAPRHVNRLARVIARVLAP</sequence>
<dbReference type="RefSeq" id="WP_084910185.1">
    <property type="nucleotide sequence ID" value="NZ_CP020739.1"/>
</dbReference>
<dbReference type="GeneID" id="69003255"/>
<comment type="caution">
    <text evidence="2">The sequence shown here is derived from an EMBL/GenBank/DDBJ whole genome shotgun (WGS) entry which is preliminary data.</text>
</comment>
<gene>
    <name evidence="2" type="ORF">BZL54_19195</name>
</gene>